<dbReference type="Proteomes" id="UP000790377">
    <property type="component" value="Unassembled WGS sequence"/>
</dbReference>
<evidence type="ECO:0000313" key="2">
    <source>
        <dbReference type="Proteomes" id="UP000790377"/>
    </source>
</evidence>
<sequence length="445" mass="47768">MYRISANWKNGRCAIDNLNDTADSSSESQSVAPIEHTHILLTRQYVITASSNPSSLPRLLVRNKGDSNIIQTITCKPSLPHVTASISALALDQCRPSSAEADQHVRIAVFLSTGEFNIFELAHSSSSIPSIPKFTYAPRSASARHRTSSASVTHAAFHHPLLVTLSDTFTVSIYDLNDGIITRTQTLSSFTSYPPTSLVLSAMSESVTYKLVLAYAVPVYPAHWSVGATELIISRSGASESSHPFDSLPNFALGPMAVIKTRTARAVDTPPGFIDERKLLLMRAQWDRKVKKIADTQTDGKWVVLAAGDPLTASTNATSTAPSSAPPTPSFISSASHSSAHLQLYRLQMPSSAHAPKLTFVRTLRGPLGATVALSLADGRCVSLSANGSIWVWDLDGGEGAEVANPVALDAMDARTTDVKGTVTFDERRIVSAGVRGVEVRRFDI</sequence>
<gene>
    <name evidence="1" type="ORF">BJ138DRAFT_1146758</name>
</gene>
<proteinExistence type="predicted"/>
<protein>
    <submittedName>
        <fullName evidence="1">Uncharacterized protein</fullName>
    </submittedName>
</protein>
<comment type="caution">
    <text evidence="1">The sequence shown here is derived from an EMBL/GenBank/DDBJ whole genome shotgun (WGS) entry which is preliminary data.</text>
</comment>
<evidence type="ECO:0000313" key="1">
    <source>
        <dbReference type="EMBL" id="KAH7913183.1"/>
    </source>
</evidence>
<organism evidence="1 2">
    <name type="scientific">Hygrophoropsis aurantiaca</name>
    <dbReference type="NCBI Taxonomy" id="72124"/>
    <lineage>
        <taxon>Eukaryota</taxon>
        <taxon>Fungi</taxon>
        <taxon>Dikarya</taxon>
        <taxon>Basidiomycota</taxon>
        <taxon>Agaricomycotina</taxon>
        <taxon>Agaricomycetes</taxon>
        <taxon>Agaricomycetidae</taxon>
        <taxon>Boletales</taxon>
        <taxon>Coniophorineae</taxon>
        <taxon>Hygrophoropsidaceae</taxon>
        <taxon>Hygrophoropsis</taxon>
    </lineage>
</organism>
<reference evidence="1" key="1">
    <citation type="journal article" date="2021" name="New Phytol.">
        <title>Evolutionary innovations through gain and loss of genes in the ectomycorrhizal Boletales.</title>
        <authorList>
            <person name="Wu G."/>
            <person name="Miyauchi S."/>
            <person name="Morin E."/>
            <person name="Kuo A."/>
            <person name="Drula E."/>
            <person name="Varga T."/>
            <person name="Kohler A."/>
            <person name="Feng B."/>
            <person name="Cao Y."/>
            <person name="Lipzen A."/>
            <person name="Daum C."/>
            <person name="Hundley H."/>
            <person name="Pangilinan J."/>
            <person name="Johnson J."/>
            <person name="Barry K."/>
            <person name="LaButti K."/>
            <person name="Ng V."/>
            <person name="Ahrendt S."/>
            <person name="Min B."/>
            <person name="Choi I.G."/>
            <person name="Park H."/>
            <person name="Plett J.M."/>
            <person name="Magnuson J."/>
            <person name="Spatafora J.W."/>
            <person name="Nagy L.G."/>
            <person name="Henrissat B."/>
            <person name="Grigoriev I.V."/>
            <person name="Yang Z.L."/>
            <person name="Xu J."/>
            <person name="Martin F.M."/>
        </authorList>
    </citation>
    <scope>NUCLEOTIDE SEQUENCE</scope>
    <source>
        <strain evidence="1">ATCC 28755</strain>
    </source>
</reference>
<dbReference type="EMBL" id="MU267636">
    <property type="protein sequence ID" value="KAH7913183.1"/>
    <property type="molecule type" value="Genomic_DNA"/>
</dbReference>
<name>A0ACB8AKA3_9AGAM</name>
<keyword evidence="2" id="KW-1185">Reference proteome</keyword>
<accession>A0ACB8AKA3</accession>